<organism evidence="1 2">
    <name type="scientific">Paenibacillus agilis</name>
    <dbReference type="NCBI Taxonomy" id="3020863"/>
    <lineage>
        <taxon>Bacteria</taxon>
        <taxon>Bacillati</taxon>
        <taxon>Bacillota</taxon>
        <taxon>Bacilli</taxon>
        <taxon>Bacillales</taxon>
        <taxon>Paenibacillaceae</taxon>
        <taxon>Paenibacillus</taxon>
    </lineage>
</organism>
<sequence>MTERAVRMIESAPTYYENSRVYTGLQQANADELGRVSNGNDDLSLQLRAATATWGLKYWEVRTGLPVDVVNDYETRRKKIQAKIRSKAPLRASRLESIAEAYTQQPVKVTVNIDAGIVTFNFEKSFITDQSFYEQIENIMHAHLGMEYRAVFTYGTVVELSTESYSVLNAVPFCGPLICGTWPKS</sequence>
<proteinExistence type="predicted"/>
<dbReference type="AlphaFoldDB" id="A0A559IXB0"/>
<accession>A0A559IXB0</accession>
<dbReference type="RefSeq" id="WP_144987490.1">
    <property type="nucleotide sequence ID" value="NZ_VNJK01000001.1"/>
</dbReference>
<dbReference type="OrthoDB" id="1629754at2"/>
<name>A0A559IXB0_9BACL</name>
<evidence type="ECO:0000313" key="2">
    <source>
        <dbReference type="Proteomes" id="UP000318102"/>
    </source>
</evidence>
<reference evidence="1 2" key="1">
    <citation type="submission" date="2019-07" db="EMBL/GenBank/DDBJ databases">
        <authorList>
            <person name="Kim J."/>
        </authorList>
    </citation>
    <scope>NUCLEOTIDE SEQUENCE [LARGE SCALE GENOMIC DNA]</scope>
    <source>
        <strain evidence="1 2">N4</strain>
    </source>
</reference>
<dbReference type="InterPro" id="IPR018755">
    <property type="entry name" value="Phage_Mu_Gp48"/>
</dbReference>
<dbReference type="Proteomes" id="UP000318102">
    <property type="component" value="Unassembled WGS sequence"/>
</dbReference>
<dbReference type="Pfam" id="PF10076">
    <property type="entry name" value="Phage_Mu_Gp48"/>
    <property type="match status" value="1"/>
</dbReference>
<protein>
    <submittedName>
        <fullName evidence="1">DUF2313 domain-containing protein</fullName>
    </submittedName>
</protein>
<evidence type="ECO:0000313" key="1">
    <source>
        <dbReference type="EMBL" id="TVX92231.1"/>
    </source>
</evidence>
<comment type="caution">
    <text evidence="1">The sequence shown here is derived from an EMBL/GenBank/DDBJ whole genome shotgun (WGS) entry which is preliminary data.</text>
</comment>
<keyword evidence="2" id="KW-1185">Reference proteome</keyword>
<gene>
    <name evidence="1" type="ORF">FPZ44_03650</name>
</gene>
<dbReference type="EMBL" id="VNJK01000001">
    <property type="protein sequence ID" value="TVX92231.1"/>
    <property type="molecule type" value="Genomic_DNA"/>
</dbReference>